<organism evidence="2 4">
    <name type="scientific">Streptomyces gougerotii</name>
    <dbReference type="NCBI Taxonomy" id="53448"/>
    <lineage>
        <taxon>Bacteria</taxon>
        <taxon>Bacillati</taxon>
        <taxon>Actinomycetota</taxon>
        <taxon>Actinomycetes</taxon>
        <taxon>Kitasatosporales</taxon>
        <taxon>Streptomycetaceae</taxon>
        <taxon>Streptomyces</taxon>
        <taxon>Streptomyces diastaticus group</taxon>
    </lineage>
</organism>
<protein>
    <recommendedName>
        <fullName evidence="5">RNA polymerase sigma factor 70 region 4 type 2 domain-containing protein</fullName>
    </recommendedName>
</protein>
<dbReference type="RefSeq" id="WP_189401494.1">
    <property type="nucleotide sequence ID" value="NZ_BLLO01000018.1"/>
</dbReference>
<dbReference type="EMBL" id="BMSC01000025">
    <property type="protein sequence ID" value="GGU91266.1"/>
    <property type="molecule type" value="Genomic_DNA"/>
</dbReference>
<comment type="caution">
    <text evidence="2">The sequence shown here is derived from an EMBL/GenBank/DDBJ whole genome shotgun (WGS) entry which is preliminary data.</text>
</comment>
<reference evidence="2" key="1">
    <citation type="journal article" date="2014" name="Int. J. Syst. Evol. Microbiol.">
        <title>Complete genome sequence of Corynebacterium casei LMG S-19264T (=DSM 44701T), isolated from a smear-ripened cheese.</title>
        <authorList>
            <consortium name="US DOE Joint Genome Institute (JGI-PGF)"/>
            <person name="Walter F."/>
            <person name="Albersmeier A."/>
            <person name="Kalinowski J."/>
            <person name="Ruckert C."/>
        </authorList>
    </citation>
    <scope>NUCLEOTIDE SEQUENCE</scope>
    <source>
        <strain evidence="2">JCM 4136</strain>
    </source>
</reference>
<reference evidence="2" key="3">
    <citation type="submission" date="2020-09" db="EMBL/GenBank/DDBJ databases">
        <authorList>
            <person name="Sun Q."/>
            <person name="Ohkuma M."/>
        </authorList>
    </citation>
    <scope>NUCLEOTIDE SEQUENCE</scope>
    <source>
        <strain evidence="2">JCM 4136</strain>
    </source>
</reference>
<evidence type="ECO:0000313" key="2">
    <source>
        <dbReference type="EMBL" id="GGU91266.1"/>
    </source>
</evidence>
<evidence type="ECO:0000313" key="3">
    <source>
        <dbReference type="Proteomes" id="UP000480804"/>
    </source>
</evidence>
<sequence length="167" mass="18445">MTPADRTKSVKVLANGYYAFYDLHRPTYHAYATAHLSPEEAQIAVANVFALVAENWTSIVTEQHPARWAWTRHTRTVARRSGHIPTCVQDACLLHDRLHLTVKQISTTTGQDPATVTTLLAAGDRSDPAPGQRPRVRLRTNAAPTSSLEARWGAALRLRTSQALPTN</sequence>
<evidence type="ECO:0008006" key="5">
    <source>
        <dbReference type="Google" id="ProtNLM"/>
    </source>
</evidence>
<dbReference type="AlphaFoldDB" id="A0A8H9HVT8"/>
<gene>
    <name evidence="2" type="ORF">GCM10010227_53100</name>
    <name evidence="1" type="ORF">Sgou_31890</name>
</gene>
<dbReference type="EMBL" id="BLLO01000018">
    <property type="protein sequence ID" value="GFH78519.1"/>
    <property type="molecule type" value="Genomic_DNA"/>
</dbReference>
<accession>A0A8H9HVT8</accession>
<evidence type="ECO:0000313" key="1">
    <source>
        <dbReference type="EMBL" id="GFH78519.1"/>
    </source>
</evidence>
<dbReference type="Proteomes" id="UP000660975">
    <property type="component" value="Unassembled WGS sequence"/>
</dbReference>
<keyword evidence="3" id="KW-1185">Reference proteome</keyword>
<dbReference type="Proteomes" id="UP000480804">
    <property type="component" value="Unassembled WGS sequence"/>
</dbReference>
<proteinExistence type="predicted"/>
<evidence type="ECO:0000313" key="4">
    <source>
        <dbReference type="Proteomes" id="UP000660975"/>
    </source>
</evidence>
<reference evidence="1 3" key="2">
    <citation type="submission" date="2020-02" db="EMBL/GenBank/DDBJ databases">
        <title>Whole genome shotgun sequence of Streptomyces gougerotii NBRC 13043.</title>
        <authorList>
            <person name="Ichikawa N."/>
            <person name="Komaki H."/>
            <person name="Tamura T."/>
        </authorList>
    </citation>
    <scope>NUCLEOTIDE SEQUENCE [LARGE SCALE GENOMIC DNA]</scope>
    <source>
        <strain evidence="1 3">NBRC 13043</strain>
    </source>
</reference>
<name>A0A8H9HVT8_9ACTN</name>